<dbReference type="Proteomes" id="UP000180166">
    <property type="component" value="Chromosome"/>
</dbReference>
<keyword evidence="4" id="KW-1185">Reference proteome</keyword>
<organism evidence="3 4">
    <name type="scientific">Nocardia seriolae</name>
    <dbReference type="NCBI Taxonomy" id="37332"/>
    <lineage>
        <taxon>Bacteria</taxon>
        <taxon>Bacillati</taxon>
        <taxon>Actinomycetota</taxon>
        <taxon>Actinomycetes</taxon>
        <taxon>Mycobacteriales</taxon>
        <taxon>Nocardiaceae</taxon>
        <taxon>Nocardia</taxon>
    </lineage>
</organism>
<protein>
    <recommendedName>
        <fullName evidence="6">F420-dependent oxidoreductase</fullName>
    </recommendedName>
</protein>
<dbReference type="Proteomes" id="UP000037179">
    <property type="component" value="Unassembled WGS sequence"/>
</dbReference>
<evidence type="ECO:0000313" key="2">
    <source>
        <dbReference type="EMBL" id="APA99804.1"/>
    </source>
</evidence>
<keyword evidence="1" id="KW-1133">Transmembrane helix</keyword>
<dbReference type="RefSeq" id="WP_036551073.1">
    <property type="nucleotide sequence ID" value="NZ_AP028459.1"/>
</dbReference>
<feature type="transmembrane region" description="Helical" evidence="1">
    <location>
        <begin position="120"/>
        <end position="139"/>
    </location>
</feature>
<evidence type="ECO:0000313" key="4">
    <source>
        <dbReference type="Proteomes" id="UP000037179"/>
    </source>
</evidence>
<proteinExistence type="predicted"/>
<feature type="transmembrane region" description="Helical" evidence="1">
    <location>
        <begin position="151"/>
        <end position="172"/>
    </location>
</feature>
<feature type="transmembrane region" description="Helical" evidence="1">
    <location>
        <begin position="52"/>
        <end position="77"/>
    </location>
</feature>
<evidence type="ECO:0008006" key="6">
    <source>
        <dbReference type="Google" id="ProtNLM"/>
    </source>
</evidence>
<evidence type="ECO:0000313" key="5">
    <source>
        <dbReference type="Proteomes" id="UP000180166"/>
    </source>
</evidence>
<feature type="transmembrane region" description="Helical" evidence="1">
    <location>
        <begin position="192"/>
        <end position="213"/>
    </location>
</feature>
<evidence type="ECO:0000256" key="1">
    <source>
        <dbReference type="SAM" id="Phobius"/>
    </source>
</evidence>
<sequence length="232" mass="25224">MDVKWARAWFAVTAACVAVGVIMQLVLAWQNHMPEIAETGELFQKFGGSPLTRALNVFAFFTVQSNLIVGATSLLLAINPNRSSTVFSVFRLIGLVAITVTGIVYHVALGDLFRLDSWALAADQLLHTVVPVMMVVGWVTFGPRGLTSPRVVKLTILFPLAYMIFTVIRGPLTSDWYPYPFADVHALGYARVLINAVWIGLLFVSVAAGAAWIDKRLPTKQATPAVPAQTGP</sequence>
<reference evidence="4" key="1">
    <citation type="submission" date="2015-07" db="EMBL/GenBank/DDBJ databases">
        <title>Nocardia seriolae U-1 whole genome shotgun sequence.</title>
        <authorList>
            <person name="Imajoh M."/>
            <person name="Fukumoto Y."/>
            <person name="Sukeda M."/>
            <person name="Yamane J."/>
            <person name="Yamasaki K."/>
            <person name="Shimizu M."/>
            <person name="Ohnishi K."/>
            <person name="Oshima S."/>
        </authorList>
    </citation>
    <scope>NUCLEOTIDE SEQUENCE [LARGE SCALE GENOMIC DNA]</scope>
    <source>
        <strain evidence="4">U-1</strain>
    </source>
</reference>
<reference evidence="3 4" key="2">
    <citation type="journal article" date="2016" name="Genome Announc.">
        <title>Draft Genome Sequence of Erythromycin- and Oxytetracycline-Sensitive Nocardia seriolae Strain U-1 (NBRC 110359).</title>
        <authorList>
            <person name="Imajoh M."/>
            <person name="Sukeda M."/>
            <person name="Shimizu M."/>
            <person name="Yamane J."/>
            <person name="Ohnishi K."/>
            <person name="Oshima S."/>
        </authorList>
    </citation>
    <scope>NUCLEOTIDE SEQUENCE [LARGE SCALE GENOMIC DNA]</scope>
    <source>
        <strain evidence="3 4">U-1</strain>
    </source>
</reference>
<dbReference type="InterPro" id="IPR049713">
    <property type="entry name" value="Pr6Pr-like"/>
</dbReference>
<dbReference type="EMBL" id="CP017839">
    <property type="protein sequence ID" value="APA99804.1"/>
    <property type="molecule type" value="Genomic_DNA"/>
</dbReference>
<name>A0ABC9Z4W5_9NOCA</name>
<keyword evidence="1" id="KW-0472">Membrane</keyword>
<keyword evidence="1" id="KW-0812">Transmembrane</keyword>
<evidence type="ECO:0000313" key="3">
    <source>
        <dbReference type="EMBL" id="GAP32849.1"/>
    </source>
</evidence>
<reference evidence="2 5" key="3">
    <citation type="submission" date="2016-10" db="EMBL/GenBank/DDBJ databases">
        <title>Genome sequence of Nocardia seriolae strain EM150506, isolated from Anguila japonica.</title>
        <authorList>
            <person name="Han H.-J."/>
        </authorList>
    </citation>
    <scope>NUCLEOTIDE SEQUENCE [LARGE SCALE GENOMIC DNA]</scope>
    <source>
        <strain evidence="2 5">EM150506</strain>
    </source>
</reference>
<accession>A0ABC9Z4W5</accession>
<dbReference type="AlphaFoldDB" id="A0ABC9Z4W5"/>
<dbReference type="EMBL" id="BBYQ01000185">
    <property type="protein sequence ID" value="GAP32849.1"/>
    <property type="molecule type" value="Genomic_DNA"/>
</dbReference>
<dbReference type="NCBIfam" id="NF038065">
    <property type="entry name" value="Pr6Pr"/>
    <property type="match status" value="1"/>
</dbReference>
<dbReference type="KEGG" id="nsr:NS506_05761"/>
<gene>
    <name evidence="2" type="ORF">NS506_05761</name>
    <name evidence="3" type="ORF">NSK11_contig00185-0010</name>
</gene>
<feature type="transmembrane region" description="Helical" evidence="1">
    <location>
        <begin position="89"/>
        <end position="108"/>
    </location>
</feature>